<proteinExistence type="inferred from homology"/>
<dbReference type="InterPro" id="IPR010979">
    <property type="entry name" value="Ribosomal_uS13-like_H2TH"/>
</dbReference>
<dbReference type="PIRSF" id="PIRSF002134">
    <property type="entry name" value="Ribosomal_S13"/>
    <property type="match status" value="1"/>
</dbReference>
<dbReference type="GO" id="GO:0015935">
    <property type="term" value="C:small ribosomal subunit"/>
    <property type="evidence" value="ECO:0007669"/>
    <property type="project" value="TreeGrafter"/>
</dbReference>
<evidence type="ECO:0008006" key="9">
    <source>
        <dbReference type="Google" id="ProtNLM"/>
    </source>
</evidence>
<dbReference type="SUPFAM" id="SSF46946">
    <property type="entry name" value="S13-like H2TH domain"/>
    <property type="match status" value="1"/>
</dbReference>
<dbReference type="GO" id="GO:0003735">
    <property type="term" value="F:structural constituent of ribosome"/>
    <property type="evidence" value="ECO:0007669"/>
    <property type="project" value="InterPro"/>
</dbReference>
<dbReference type="GeneID" id="24917633"/>
<dbReference type="RefSeq" id="XP_012894803.1">
    <property type="nucleotide sequence ID" value="XM_013039349.1"/>
</dbReference>
<gene>
    <name evidence="5" type="ORF">GSBLH_T00000320001</name>
    <name evidence="6" type="ORF">GSBLH_T00001030001</name>
    <name evidence="7" type="ORF">GSBLH_T00001092001</name>
</gene>
<dbReference type="RefSeq" id="XP_012893961.1">
    <property type="nucleotide sequence ID" value="XM_013038507.1"/>
</dbReference>
<dbReference type="GO" id="GO:0005829">
    <property type="term" value="C:cytosol"/>
    <property type="evidence" value="ECO:0007669"/>
    <property type="project" value="TreeGrafter"/>
</dbReference>
<dbReference type="Gene3D" id="1.10.8.50">
    <property type="match status" value="1"/>
</dbReference>
<dbReference type="InterPro" id="IPR027437">
    <property type="entry name" value="Rbsml_uS13_C"/>
</dbReference>
<reference evidence="5" key="1">
    <citation type="submission" date="2010-02" db="EMBL/GenBank/DDBJ databases">
        <title>Sequencing and annotation of the Blastocystis hominis genome.</title>
        <authorList>
            <person name="Wincker P."/>
        </authorList>
    </citation>
    <scope>NUCLEOTIDE SEQUENCE</scope>
    <source>
        <strain evidence="5">Singapore isolate B</strain>
    </source>
</reference>
<organism evidence="5">
    <name type="scientific">Blastocystis hominis</name>
    <dbReference type="NCBI Taxonomy" id="12968"/>
    <lineage>
        <taxon>Eukaryota</taxon>
        <taxon>Sar</taxon>
        <taxon>Stramenopiles</taxon>
        <taxon>Bigyra</taxon>
        <taxon>Opalozoa</taxon>
        <taxon>Opalinata</taxon>
        <taxon>Blastocystidae</taxon>
        <taxon>Blastocystis</taxon>
    </lineage>
</organism>
<dbReference type="InterPro" id="IPR001892">
    <property type="entry name" value="Ribosomal_uS13"/>
</dbReference>
<dbReference type="GeneID" id="24918311"/>
<keyword evidence="8" id="KW-1185">Reference proteome</keyword>
<evidence type="ECO:0000313" key="6">
    <source>
        <dbReference type="EMBL" id="CBK20755.2"/>
    </source>
</evidence>
<dbReference type="PANTHER" id="PTHR10871">
    <property type="entry name" value="30S RIBOSOMAL PROTEIN S13/40S RIBOSOMAL PROTEIN S18"/>
    <property type="match status" value="1"/>
</dbReference>
<dbReference type="Gene3D" id="4.10.910.10">
    <property type="entry name" value="30s ribosomal protein s13, domain 2"/>
    <property type="match status" value="1"/>
</dbReference>
<name>D8LVS4_BLAHO</name>
<dbReference type="Proteomes" id="UP000008312">
    <property type="component" value="Unassembled WGS sequence"/>
</dbReference>
<protein>
    <recommendedName>
        <fullName evidence="9">40S ribosomal protein S18</fullName>
    </recommendedName>
</protein>
<evidence type="ECO:0000256" key="4">
    <source>
        <dbReference type="RuleBase" id="RU003830"/>
    </source>
</evidence>
<dbReference type="InterPro" id="IPR018269">
    <property type="entry name" value="Ribosomal_uS13_CS"/>
</dbReference>
<dbReference type="FunCoup" id="D8LVS4">
    <property type="interactions" value="460"/>
</dbReference>
<evidence type="ECO:0000313" key="5">
    <source>
        <dbReference type="EMBL" id="CBK19913.2"/>
    </source>
</evidence>
<sequence>MAVCKKAEIDISRRAGELSNDEIEKLIAVISTPLQFDIPEWFLNRQKDVETGKYRQVVSNNLQANLREDLNRLKKMRANRGLRHYWNLKVRGQHTKTTGRFGKSVGVSTKK</sequence>
<dbReference type="EMBL" id="FN668638">
    <property type="protein sequence ID" value="CBK19913.2"/>
    <property type="molecule type" value="Genomic_DNA"/>
</dbReference>
<dbReference type="GO" id="GO:0003723">
    <property type="term" value="F:RNA binding"/>
    <property type="evidence" value="ECO:0007669"/>
    <property type="project" value="InterPro"/>
</dbReference>
<dbReference type="GO" id="GO:0006412">
    <property type="term" value="P:translation"/>
    <property type="evidence" value="ECO:0007669"/>
    <property type="project" value="InterPro"/>
</dbReference>
<dbReference type="RefSeq" id="XP_012894885.1">
    <property type="nucleotide sequence ID" value="XM_013039431.1"/>
</dbReference>
<evidence type="ECO:0000256" key="1">
    <source>
        <dbReference type="ARBA" id="ARBA00008080"/>
    </source>
</evidence>
<dbReference type="OrthoDB" id="564720at2759"/>
<keyword evidence="2 4" id="KW-0689">Ribosomal protein</keyword>
<evidence type="ECO:0000313" key="7">
    <source>
        <dbReference type="EMBL" id="CBK20837.2"/>
    </source>
</evidence>
<dbReference type="FunFam" id="4.10.910.10:FF:000002">
    <property type="entry name" value="40S ribosomal protein S18"/>
    <property type="match status" value="1"/>
</dbReference>
<dbReference type="AlphaFoldDB" id="D8LVS4"/>
<dbReference type="PROSITE" id="PS00646">
    <property type="entry name" value="RIBOSOMAL_S13_1"/>
    <property type="match status" value="1"/>
</dbReference>
<dbReference type="GeneID" id="24918371"/>
<dbReference type="PROSITE" id="PS50159">
    <property type="entry name" value="RIBOSOMAL_S13_2"/>
    <property type="match status" value="1"/>
</dbReference>
<dbReference type="PANTHER" id="PTHR10871:SF3">
    <property type="entry name" value="SMALL RIBOSOMAL SUBUNIT PROTEIN US13"/>
    <property type="match status" value="1"/>
</dbReference>
<accession>D8LVS4</accession>
<dbReference type="InParanoid" id="D8LVS4"/>
<comment type="similarity">
    <text evidence="1 4">Belongs to the universal ribosomal protein uS13 family.</text>
</comment>
<evidence type="ECO:0000313" key="8">
    <source>
        <dbReference type="Proteomes" id="UP000008312"/>
    </source>
</evidence>
<evidence type="ECO:0000256" key="3">
    <source>
        <dbReference type="ARBA" id="ARBA00023274"/>
    </source>
</evidence>
<dbReference type="EMBL" id="FN668639">
    <property type="protein sequence ID" value="CBK20755.2"/>
    <property type="molecule type" value="Genomic_DNA"/>
</dbReference>
<keyword evidence="3 4" id="KW-0687">Ribonucleoprotein</keyword>
<evidence type="ECO:0000256" key="2">
    <source>
        <dbReference type="ARBA" id="ARBA00022980"/>
    </source>
</evidence>
<dbReference type="EMBL" id="FN668639">
    <property type="protein sequence ID" value="CBK20837.2"/>
    <property type="molecule type" value="Genomic_DNA"/>
</dbReference>
<dbReference type="Pfam" id="PF00416">
    <property type="entry name" value="Ribosomal_S13"/>
    <property type="match status" value="1"/>
</dbReference>